<dbReference type="eggNOG" id="COG3920">
    <property type="taxonomic scope" value="Bacteria"/>
</dbReference>
<keyword evidence="7" id="KW-0067">ATP-binding</keyword>
<name>I4C9G6_DESTA</name>
<dbReference type="Pfam" id="PF07568">
    <property type="entry name" value="HisKA_2"/>
    <property type="match status" value="1"/>
</dbReference>
<dbReference type="InterPro" id="IPR000014">
    <property type="entry name" value="PAS"/>
</dbReference>
<gene>
    <name evidence="11" type="ordered locus">Desti_3558</name>
</gene>
<sequence length="578" mass="64898">MEAMVNIFRFYPLEKSMKEDCRSGEHSEPCSPNRSVGLGISRAFPEADAEIDLVDRSEGSDPSSFPHPHSQNTVTLDLTQLLSSDITESGSFHLGCTIWTTSLGKLLQALPIMAFLIDQSCNIAAANRVCERLGSDYEKIVGKPFASILSDLTESAKAEETVKEVFVTRQQRVLNAALGIKPIEIWGRITFRSIRLGTERLVMTLVEDLTIEQRQLLLEQKHNHALTTEISRRRAVERELVATEERYRRVVESANDSIYTTDDRGRFTYLNPVALNQSGYAVEELVGRPYYLLIHPDHVEEVIKWYSSQMAERTPQTYYEFPIVAKNGTTIWIGQNVQLLLKDAQITGVQAIARDITERKIAEERLKASLKEKEVLMREIHHRVKNNLQVISALFTLQADHVDEQKAVDVLRSANARIKAMALVHEKLYGSGNLAQIRIDEYVTDLVNDLIGFSDESTAKIALDIHVDKICFSLETAIPIGIIITELLGNTMTHGFPEGGGGTVQVRLRSLDRDLFELVIRDDGIGILGEMRPENSGSLGLELVAAFARKLQGEVRFDTSEHTEFSMIFKQAEVQGWS</sequence>
<dbReference type="CDD" id="cd00130">
    <property type="entry name" value="PAS"/>
    <property type="match status" value="1"/>
</dbReference>
<reference evidence="12" key="1">
    <citation type="submission" date="2012-06" db="EMBL/GenBank/DDBJ databases">
        <title>Complete sequence of chromosome of Desulfomonile tiedjei DSM 6799.</title>
        <authorList>
            <person name="Lucas S."/>
            <person name="Copeland A."/>
            <person name="Lapidus A."/>
            <person name="Glavina del Rio T."/>
            <person name="Dalin E."/>
            <person name="Tice H."/>
            <person name="Bruce D."/>
            <person name="Goodwin L."/>
            <person name="Pitluck S."/>
            <person name="Peters L."/>
            <person name="Ovchinnikova G."/>
            <person name="Zeytun A."/>
            <person name="Lu M."/>
            <person name="Kyrpides N."/>
            <person name="Mavromatis K."/>
            <person name="Ivanova N."/>
            <person name="Brettin T."/>
            <person name="Detter J.C."/>
            <person name="Han C."/>
            <person name="Larimer F."/>
            <person name="Land M."/>
            <person name="Hauser L."/>
            <person name="Markowitz V."/>
            <person name="Cheng J.-F."/>
            <person name="Hugenholtz P."/>
            <person name="Woyke T."/>
            <person name="Wu D."/>
            <person name="Spring S."/>
            <person name="Schroeder M."/>
            <person name="Brambilla E."/>
            <person name="Klenk H.-P."/>
            <person name="Eisen J.A."/>
        </authorList>
    </citation>
    <scope>NUCLEOTIDE SEQUENCE [LARGE SCALE GENOMIC DNA]</scope>
    <source>
        <strain evidence="12">ATCC 49306 / DSM 6799 / DCB-1</strain>
    </source>
</reference>
<evidence type="ECO:0000256" key="2">
    <source>
        <dbReference type="ARBA" id="ARBA00012438"/>
    </source>
</evidence>
<evidence type="ECO:0000256" key="3">
    <source>
        <dbReference type="ARBA" id="ARBA00022553"/>
    </source>
</evidence>
<dbReference type="InterPro" id="IPR003594">
    <property type="entry name" value="HATPase_dom"/>
</dbReference>
<dbReference type="NCBIfam" id="TIGR00229">
    <property type="entry name" value="sensory_box"/>
    <property type="match status" value="1"/>
</dbReference>
<dbReference type="AlphaFoldDB" id="I4C9G6"/>
<evidence type="ECO:0000259" key="9">
    <source>
        <dbReference type="PROSITE" id="PS50112"/>
    </source>
</evidence>
<dbReference type="HOGENOM" id="CLU_000445_114_57_7"/>
<dbReference type="PROSITE" id="PS50113">
    <property type="entry name" value="PAC"/>
    <property type="match status" value="1"/>
</dbReference>
<evidence type="ECO:0000259" key="10">
    <source>
        <dbReference type="PROSITE" id="PS50113"/>
    </source>
</evidence>
<dbReference type="EC" id="2.7.13.3" evidence="2"/>
<dbReference type="GO" id="GO:0005524">
    <property type="term" value="F:ATP binding"/>
    <property type="evidence" value="ECO:0007669"/>
    <property type="project" value="UniProtKB-KW"/>
</dbReference>
<dbReference type="SMART" id="SM00387">
    <property type="entry name" value="HATPase_c"/>
    <property type="match status" value="1"/>
</dbReference>
<dbReference type="PANTHER" id="PTHR41523">
    <property type="entry name" value="TWO-COMPONENT SYSTEM SENSOR PROTEIN"/>
    <property type="match status" value="1"/>
</dbReference>
<keyword evidence="12" id="KW-1185">Reference proteome</keyword>
<evidence type="ECO:0000256" key="7">
    <source>
        <dbReference type="ARBA" id="ARBA00022840"/>
    </source>
</evidence>
<dbReference type="GO" id="GO:0006355">
    <property type="term" value="P:regulation of DNA-templated transcription"/>
    <property type="evidence" value="ECO:0007669"/>
    <property type="project" value="InterPro"/>
</dbReference>
<evidence type="ECO:0000313" key="11">
    <source>
        <dbReference type="EMBL" id="AFM26207.1"/>
    </source>
</evidence>
<feature type="domain" description="PAS" evidence="9">
    <location>
        <begin position="243"/>
        <end position="313"/>
    </location>
</feature>
<keyword evidence="6" id="KW-0418">Kinase</keyword>
<dbReference type="Gene3D" id="3.30.565.10">
    <property type="entry name" value="Histidine kinase-like ATPase, C-terminal domain"/>
    <property type="match status" value="1"/>
</dbReference>
<keyword evidence="3" id="KW-0597">Phosphoprotein</keyword>
<evidence type="ECO:0000256" key="8">
    <source>
        <dbReference type="ARBA" id="ARBA00023026"/>
    </source>
</evidence>
<dbReference type="STRING" id="706587.Desti_3558"/>
<dbReference type="KEGG" id="dti:Desti_3558"/>
<dbReference type="Pfam" id="PF13426">
    <property type="entry name" value="PAS_9"/>
    <property type="match status" value="1"/>
</dbReference>
<dbReference type="InterPro" id="IPR036890">
    <property type="entry name" value="HATPase_C_sf"/>
</dbReference>
<dbReference type="Pfam" id="PF00989">
    <property type="entry name" value="PAS"/>
    <property type="match status" value="1"/>
</dbReference>
<dbReference type="SUPFAM" id="SSF55874">
    <property type="entry name" value="ATPase domain of HSP90 chaperone/DNA topoisomerase II/histidine kinase"/>
    <property type="match status" value="1"/>
</dbReference>
<dbReference type="EMBL" id="CP003360">
    <property type="protein sequence ID" value="AFM26207.1"/>
    <property type="molecule type" value="Genomic_DNA"/>
</dbReference>
<keyword evidence="4" id="KW-0808">Transferase</keyword>
<evidence type="ECO:0000256" key="5">
    <source>
        <dbReference type="ARBA" id="ARBA00022741"/>
    </source>
</evidence>
<dbReference type="SUPFAM" id="SSF55785">
    <property type="entry name" value="PYP-like sensor domain (PAS domain)"/>
    <property type="match status" value="1"/>
</dbReference>
<dbReference type="PROSITE" id="PS50112">
    <property type="entry name" value="PAS"/>
    <property type="match status" value="1"/>
</dbReference>
<evidence type="ECO:0000256" key="6">
    <source>
        <dbReference type="ARBA" id="ARBA00022777"/>
    </source>
</evidence>
<dbReference type="InterPro" id="IPR011495">
    <property type="entry name" value="Sig_transdc_His_kin_sub2_dim/P"/>
</dbReference>
<organism evidence="11 12">
    <name type="scientific">Desulfomonile tiedjei (strain ATCC 49306 / DSM 6799 / DCB-1)</name>
    <dbReference type="NCBI Taxonomy" id="706587"/>
    <lineage>
        <taxon>Bacteria</taxon>
        <taxon>Pseudomonadati</taxon>
        <taxon>Thermodesulfobacteriota</taxon>
        <taxon>Desulfomonilia</taxon>
        <taxon>Desulfomonilales</taxon>
        <taxon>Desulfomonilaceae</taxon>
        <taxon>Desulfomonile</taxon>
    </lineage>
</organism>
<dbReference type="SMART" id="SM00091">
    <property type="entry name" value="PAS"/>
    <property type="match status" value="2"/>
</dbReference>
<dbReference type="InterPro" id="IPR013767">
    <property type="entry name" value="PAS_fold"/>
</dbReference>
<dbReference type="OrthoDB" id="5342108at2"/>
<evidence type="ECO:0000313" key="12">
    <source>
        <dbReference type="Proteomes" id="UP000006055"/>
    </source>
</evidence>
<feature type="domain" description="PAC" evidence="10">
    <location>
        <begin position="317"/>
        <end position="368"/>
    </location>
</feature>
<comment type="catalytic activity">
    <reaction evidence="1">
        <text>ATP + protein L-histidine = ADP + protein N-phospho-L-histidine.</text>
        <dbReference type="EC" id="2.7.13.3"/>
    </reaction>
</comment>
<dbReference type="InterPro" id="IPR035965">
    <property type="entry name" value="PAS-like_dom_sf"/>
</dbReference>
<dbReference type="Pfam" id="PF02518">
    <property type="entry name" value="HATPase_c"/>
    <property type="match status" value="1"/>
</dbReference>
<dbReference type="Proteomes" id="UP000006055">
    <property type="component" value="Chromosome"/>
</dbReference>
<evidence type="ECO:0000256" key="4">
    <source>
        <dbReference type="ARBA" id="ARBA00022679"/>
    </source>
</evidence>
<dbReference type="GO" id="GO:0004673">
    <property type="term" value="F:protein histidine kinase activity"/>
    <property type="evidence" value="ECO:0007669"/>
    <property type="project" value="UniProtKB-EC"/>
</dbReference>
<dbReference type="InterPro" id="IPR000700">
    <property type="entry name" value="PAS-assoc_C"/>
</dbReference>
<proteinExistence type="predicted"/>
<evidence type="ECO:0000256" key="1">
    <source>
        <dbReference type="ARBA" id="ARBA00000085"/>
    </source>
</evidence>
<dbReference type="eggNOG" id="COG2202">
    <property type="taxonomic scope" value="Bacteria"/>
</dbReference>
<protein>
    <recommendedName>
        <fullName evidence="2">histidine kinase</fullName>
        <ecNumber evidence="2">2.7.13.3</ecNumber>
    </recommendedName>
</protein>
<dbReference type="PANTHER" id="PTHR41523:SF8">
    <property type="entry name" value="ETHYLENE RESPONSE SENSOR PROTEIN"/>
    <property type="match status" value="1"/>
</dbReference>
<accession>I4C9G6</accession>
<keyword evidence="8" id="KW-0843">Virulence</keyword>
<keyword evidence="5" id="KW-0547">Nucleotide-binding</keyword>
<dbReference type="Gene3D" id="3.30.450.20">
    <property type="entry name" value="PAS domain"/>
    <property type="match status" value="2"/>
</dbReference>